<accession>A0A4Z2JA24</accession>
<dbReference type="EMBL" id="SRLO01000012">
    <property type="protein sequence ID" value="TNN86960.1"/>
    <property type="molecule type" value="Genomic_DNA"/>
</dbReference>
<protein>
    <submittedName>
        <fullName evidence="2">Uncharacterized protein</fullName>
    </submittedName>
</protein>
<keyword evidence="3" id="KW-1185">Reference proteome</keyword>
<name>A0A4Z2JA24_9TELE</name>
<comment type="caution">
    <text evidence="2">The sequence shown here is derived from an EMBL/GenBank/DDBJ whole genome shotgun (WGS) entry which is preliminary data.</text>
</comment>
<proteinExistence type="predicted"/>
<dbReference type="Proteomes" id="UP000314294">
    <property type="component" value="Unassembled WGS sequence"/>
</dbReference>
<feature type="region of interest" description="Disordered" evidence="1">
    <location>
        <begin position="23"/>
        <end position="49"/>
    </location>
</feature>
<evidence type="ECO:0000313" key="2">
    <source>
        <dbReference type="EMBL" id="TNN86960.1"/>
    </source>
</evidence>
<dbReference type="AlphaFoldDB" id="A0A4Z2JA24"/>
<evidence type="ECO:0000256" key="1">
    <source>
        <dbReference type="SAM" id="MobiDB-lite"/>
    </source>
</evidence>
<evidence type="ECO:0000313" key="3">
    <source>
        <dbReference type="Proteomes" id="UP000314294"/>
    </source>
</evidence>
<organism evidence="2 3">
    <name type="scientific">Liparis tanakae</name>
    <name type="common">Tanaka's snailfish</name>
    <dbReference type="NCBI Taxonomy" id="230148"/>
    <lineage>
        <taxon>Eukaryota</taxon>
        <taxon>Metazoa</taxon>
        <taxon>Chordata</taxon>
        <taxon>Craniata</taxon>
        <taxon>Vertebrata</taxon>
        <taxon>Euteleostomi</taxon>
        <taxon>Actinopterygii</taxon>
        <taxon>Neopterygii</taxon>
        <taxon>Teleostei</taxon>
        <taxon>Neoteleostei</taxon>
        <taxon>Acanthomorphata</taxon>
        <taxon>Eupercaria</taxon>
        <taxon>Perciformes</taxon>
        <taxon>Cottioidei</taxon>
        <taxon>Cottales</taxon>
        <taxon>Liparidae</taxon>
        <taxon>Liparis</taxon>
    </lineage>
</organism>
<gene>
    <name evidence="2" type="ORF">EYF80_002715</name>
</gene>
<sequence>MFGGFMKQADAAQTAMLVENNWGSRLTHSSGRPSGRPHPPLDPLSVVSHTISPTPTLVTLYTKPNESPDHDAHGAAGRRLHKVPLNSSLEQDEEVEA</sequence>
<reference evidence="2 3" key="1">
    <citation type="submission" date="2019-03" db="EMBL/GenBank/DDBJ databases">
        <title>First draft genome of Liparis tanakae, snailfish: a comprehensive survey of snailfish specific genes.</title>
        <authorList>
            <person name="Kim W."/>
            <person name="Song I."/>
            <person name="Jeong J.-H."/>
            <person name="Kim D."/>
            <person name="Kim S."/>
            <person name="Ryu S."/>
            <person name="Song J.Y."/>
            <person name="Lee S.K."/>
        </authorList>
    </citation>
    <scope>NUCLEOTIDE SEQUENCE [LARGE SCALE GENOMIC DNA]</scope>
    <source>
        <tissue evidence="2">Muscle</tissue>
    </source>
</reference>
<feature type="region of interest" description="Disordered" evidence="1">
    <location>
        <begin position="61"/>
        <end position="97"/>
    </location>
</feature>